<keyword evidence="2" id="KW-0489">Methyltransferase</keyword>
<dbReference type="PANTHER" id="PTHR43464">
    <property type="entry name" value="METHYLTRANSFERASE"/>
    <property type="match status" value="1"/>
</dbReference>
<evidence type="ECO:0000313" key="2">
    <source>
        <dbReference type="EMBL" id="GGM11441.1"/>
    </source>
</evidence>
<organism evidence="2 3">
    <name type="scientific">Pseudooceanicola nanhaiensis</name>
    <dbReference type="NCBI Taxonomy" id="375761"/>
    <lineage>
        <taxon>Bacteria</taxon>
        <taxon>Pseudomonadati</taxon>
        <taxon>Pseudomonadota</taxon>
        <taxon>Alphaproteobacteria</taxon>
        <taxon>Rhodobacterales</taxon>
        <taxon>Paracoccaceae</taxon>
        <taxon>Pseudooceanicola</taxon>
    </lineage>
</organism>
<gene>
    <name evidence="2" type="ORF">GCM10011534_36860</name>
</gene>
<dbReference type="CDD" id="cd02440">
    <property type="entry name" value="AdoMet_MTases"/>
    <property type="match status" value="1"/>
</dbReference>
<dbReference type="PANTHER" id="PTHR43464:SF82">
    <property type="entry name" value="METHYLTRANSFERASE DOMAIN-CONTAINING PROTEIN"/>
    <property type="match status" value="1"/>
</dbReference>
<comment type="caution">
    <text evidence="2">The sequence shown here is derived from an EMBL/GenBank/DDBJ whole genome shotgun (WGS) entry which is preliminary data.</text>
</comment>
<accession>A0A917WKV0</accession>
<dbReference type="Pfam" id="PF13649">
    <property type="entry name" value="Methyltransf_25"/>
    <property type="match status" value="1"/>
</dbReference>
<reference evidence="2" key="1">
    <citation type="journal article" date="2014" name="Int. J. Syst. Evol. Microbiol.">
        <title>Complete genome sequence of Corynebacterium casei LMG S-19264T (=DSM 44701T), isolated from a smear-ripened cheese.</title>
        <authorList>
            <consortium name="US DOE Joint Genome Institute (JGI-PGF)"/>
            <person name="Walter F."/>
            <person name="Albersmeier A."/>
            <person name="Kalinowski J."/>
            <person name="Ruckert C."/>
        </authorList>
    </citation>
    <scope>NUCLEOTIDE SEQUENCE</scope>
    <source>
        <strain evidence="2">CGMCC 1.6293</strain>
    </source>
</reference>
<proteinExistence type="predicted"/>
<reference evidence="2" key="2">
    <citation type="submission" date="2020-09" db="EMBL/GenBank/DDBJ databases">
        <authorList>
            <person name="Sun Q."/>
            <person name="Zhou Y."/>
        </authorList>
    </citation>
    <scope>NUCLEOTIDE SEQUENCE</scope>
    <source>
        <strain evidence="2">CGMCC 1.6293</strain>
    </source>
</reference>
<evidence type="ECO:0000313" key="3">
    <source>
        <dbReference type="Proteomes" id="UP000649829"/>
    </source>
</evidence>
<dbReference type="InterPro" id="IPR041698">
    <property type="entry name" value="Methyltransf_25"/>
</dbReference>
<dbReference type="Proteomes" id="UP000649829">
    <property type="component" value="Unassembled WGS sequence"/>
</dbReference>
<protein>
    <submittedName>
        <fullName evidence="2">Methyltransferase</fullName>
    </submittedName>
</protein>
<feature type="domain" description="Methyltransferase" evidence="1">
    <location>
        <begin position="50"/>
        <end position="144"/>
    </location>
</feature>
<keyword evidence="2" id="KW-0808">Transferase</keyword>
<dbReference type="SUPFAM" id="SSF53335">
    <property type="entry name" value="S-adenosyl-L-methionine-dependent methyltransferases"/>
    <property type="match status" value="1"/>
</dbReference>
<dbReference type="AlphaFoldDB" id="A0A917WKV0"/>
<name>A0A917WKV0_9RHOB</name>
<dbReference type="InterPro" id="IPR029063">
    <property type="entry name" value="SAM-dependent_MTases_sf"/>
</dbReference>
<sequence>MPAPNQSERDFWNAAPGRLWADRQALLDRLQSNVLARLMDAARPAPGEAVLDIGCGAGATTLAAARAVGPRGRVLGLDISEPLAARARETLAGTPNAGIALLDIQSERPEAPPFDLCLSRFGVMFFDDPVTAFANIRAALRPGGRLACATWAEAARNPWFALPRAAATDRLGTPPQGDPDAPGPLAFRDPARVRRILGAAGWTGVSVTPEDTTLPLADLDEAIALAAGIGPIPGMMRAMDGTDTDRAAILDTLRAALGPYVGPDGLRIPATINIVTATA</sequence>
<keyword evidence="3" id="KW-1185">Reference proteome</keyword>
<dbReference type="RefSeq" id="WP_028288325.1">
    <property type="nucleotide sequence ID" value="NZ_BMLF01000003.1"/>
</dbReference>
<dbReference type="Gene3D" id="3.40.50.150">
    <property type="entry name" value="Vaccinia Virus protein VP39"/>
    <property type="match status" value="1"/>
</dbReference>
<dbReference type="GO" id="GO:0008168">
    <property type="term" value="F:methyltransferase activity"/>
    <property type="evidence" value="ECO:0007669"/>
    <property type="project" value="UniProtKB-KW"/>
</dbReference>
<dbReference type="EMBL" id="BMLF01000003">
    <property type="protein sequence ID" value="GGM11441.1"/>
    <property type="molecule type" value="Genomic_DNA"/>
</dbReference>
<dbReference type="GO" id="GO:0032259">
    <property type="term" value="P:methylation"/>
    <property type="evidence" value="ECO:0007669"/>
    <property type="project" value="UniProtKB-KW"/>
</dbReference>
<evidence type="ECO:0000259" key="1">
    <source>
        <dbReference type="Pfam" id="PF13649"/>
    </source>
</evidence>